<feature type="domain" description="Probable transposase IS891/IS1136/IS1341" evidence="6">
    <location>
        <begin position="227"/>
        <end position="326"/>
    </location>
</feature>
<evidence type="ECO:0000313" key="13">
    <source>
        <dbReference type="Proteomes" id="UP000199267"/>
    </source>
</evidence>
<comment type="similarity">
    <text evidence="2">In the N-terminal section; belongs to the transposase 2 family.</text>
</comment>
<dbReference type="InterPro" id="IPR010095">
    <property type="entry name" value="Cas12f1-like_TNB"/>
</dbReference>
<feature type="domain" description="Cas12f1-like TNB" evidence="7">
    <location>
        <begin position="338"/>
        <end position="407"/>
    </location>
</feature>
<proteinExistence type="inferred from homology"/>
<evidence type="ECO:0000256" key="5">
    <source>
        <dbReference type="ARBA" id="ARBA00023172"/>
    </source>
</evidence>
<evidence type="ECO:0000313" key="10">
    <source>
        <dbReference type="EMBL" id="SEQ73960.1"/>
    </source>
</evidence>
<keyword evidence="4" id="KW-0238">DNA-binding</keyword>
<dbReference type="GO" id="GO:0006310">
    <property type="term" value="P:DNA recombination"/>
    <property type="evidence" value="ECO:0007669"/>
    <property type="project" value="UniProtKB-KW"/>
</dbReference>
<protein>
    <submittedName>
        <fullName evidence="8">Transposase, IS605 OrfB family, central region</fullName>
    </submittedName>
</protein>
<dbReference type="Proteomes" id="UP000199267">
    <property type="component" value="Unassembled WGS sequence"/>
</dbReference>
<dbReference type="Pfam" id="PF01385">
    <property type="entry name" value="OrfB_IS605"/>
    <property type="match status" value="1"/>
</dbReference>
<evidence type="ECO:0000313" key="9">
    <source>
        <dbReference type="EMBL" id="SEJ35192.1"/>
    </source>
</evidence>
<dbReference type="GO" id="GO:0032196">
    <property type="term" value="P:transposition"/>
    <property type="evidence" value="ECO:0007669"/>
    <property type="project" value="UniProtKB-KW"/>
</dbReference>
<accession>A0A1H6SXS5</accession>
<dbReference type="AlphaFoldDB" id="A0A1H6SXS5"/>
<dbReference type="Proteomes" id="UP000199005">
    <property type="component" value="Unassembled WGS sequence"/>
</dbReference>
<evidence type="ECO:0000313" key="12">
    <source>
        <dbReference type="Proteomes" id="UP000199250"/>
    </source>
</evidence>
<gene>
    <name evidence="8" type="ORF">SAMN04244572_01426</name>
    <name evidence="10" type="ORF">SAMN04244573_02161</name>
    <name evidence="9" type="ORF">SAMN04244579_04038</name>
</gene>
<dbReference type="NCBIfam" id="TIGR01766">
    <property type="entry name" value="IS200/IS605 family accessory protein TnpB-like domain"/>
    <property type="match status" value="1"/>
</dbReference>
<dbReference type="Proteomes" id="UP000199250">
    <property type="component" value="Unassembled WGS sequence"/>
</dbReference>
<sequence length="422" mass="47128">MVRLAIELTQLNLEVLANLSEQVFQRLKMLRRKHTPSALGNKDQMGVQLENAVSSCANCCVFFHGPNILDGMKQTKTLQVRVRDKHAPLLRQMARSVNFVWNYLNELSQRSIRERGVFLSAYDMDRYTKGAGKELALHSQTLQEVSREYVTRRVQFKRNRLAWRKSGGARRSLGWTPFKAGAASWKNGQVYHNGHYFKVWDSYGLSQYPFRSGSFSEDGRGRWYFNVVVEVDVAVPLGQDAIGIDLGLKDVATCSDGTRLENSRFYGGMEDKLATAQRAHRNSRVRAIHAKIANRRKDALHKFSRSLVNRHGTIIVGDVSSAKLAQTRMAKSVLDAGWGQLKTMLAYKCAHAGIVFKEVGEAYTTRTCSSCGSLSGPQGVNGLRIREWTCSACDVTHDRDVNAARNILAAGHGRPGVGIHGL</sequence>
<evidence type="ECO:0000259" key="6">
    <source>
        <dbReference type="Pfam" id="PF01385"/>
    </source>
</evidence>
<dbReference type="EMBL" id="FOFJ01000017">
    <property type="protein sequence ID" value="SEQ73960.1"/>
    <property type="molecule type" value="Genomic_DNA"/>
</dbReference>
<dbReference type="Pfam" id="PF07282">
    <property type="entry name" value="Cas12f1-like_TNB"/>
    <property type="match status" value="1"/>
</dbReference>
<dbReference type="STRING" id="170623.SAMN04244579_04038"/>
<comment type="similarity">
    <text evidence="1">In the C-terminal section; belongs to the transposase 35 family.</text>
</comment>
<dbReference type="EMBL" id="FNYQ01000018">
    <property type="protein sequence ID" value="SEI71716.1"/>
    <property type="molecule type" value="Genomic_DNA"/>
</dbReference>
<organism evidence="8 12">
    <name type="scientific">Azotobacter beijerinckii</name>
    <dbReference type="NCBI Taxonomy" id="170623"/>
    <lineage>
        <taxon>Bacteria</taxon>
        <taxon>Pseudomonadati</taxon>
        <taxon>Pseudomonadota</taxon>
        <taxon>Gammaproteobacteria</taxon>
        <taxon>Pseudomonadales</taxon>
        <taxon>Pseudomonadaceae</taxon>
        <taxon>Azotobacter</taxon>
    </lineage>
</organism>
<keyword evidence="3" id="KW-0815">Transposition</keyword>
<evidence type="ECO:0000256" key="1">
    <source>
        <dbReference type="ARBA" id="ARBA00008761"/>
    </source>
</evidence>
<dbReference type="InterPro" id="IPR001959">
    <property type="entry name" value="Transposase"/>
</dbReference>
<reference evidence="11 12" key="1">
    <citation type="submission" date="2016-10" db="EMBL/GenBank/DDBJ databases">
        <authorList>
            <person name="de Groot N.N."/>
        </authorList>
    </citation>
    <scope>NUCLEOTIDE SEQUENCE [LARGE SCALE GENOMIC DNA]</scope>
    <source>
        <strain evidence="9 11">DSM 1041</strain>
        <strain evidence="8 12">DSM 373</strain>
        <strain evidence="10 13">DSM 378</strain>
    </source>
</reference>
<evidence type="ECO:0000259" key="7">
    <source>
        <dbReference type="Pfam" id="PF07282"/>
    </source>
</evidence>
<dbReference type="InterPro" id="IPR051399">
    <property type="entry name" value="RNA-guided_DNA_endo/Transpos"/>
</dbReference>
<dbReference type="PANTHER" id="PTHR30405:SF25">
    <property type="entry name" value="RNA-GUIDED DNA ENDONUCLEASE INSQ-RELATED"/>
    <property type="match status" value="1"/>
</dbReference>
<name>A0A1H6SXS5_9GAMM</name>
<dbReference type="NCBIfam" id="NF040570">
    <property type="entry name" value="guided_TnpB"/>
    <property type="match status" value="1"/>
</dbReference>
<evidence type="ECO:0000256" key="3">
    <source>
        <dbReference type="ARBA" id="ARBA00022578"/>
    </source>
</evidence>
<evidence type="ECO:0000313" key="8">
    <source>
        <dbReference type="EMBL" id="SEI71716.1"/>
    </source>
</evidence>
<dbReference type="GO" id="GO:0003677">
    <property type="term" value="F:DNA binding"/>
    <property type="evidence" value="ECO:0007669"/>
    <property type="project" value="UniProtKB-KW"/>
</dbReference>
<evidence type="ECO:0000256" key="2">
    <source>
        <dbReference type="ARBA" id="ARBA00011044"/>
    </source>
</evidence>
<evidence type="ECO:0000313" key="11">
    <source>
        <dbReference type="Proteomes" id="UP000199005"/>
    </source>
</evidence>
<dbReference type="PANTHER" id="PTHR30405">
    <property type="entry name" value="TRANSPOSASE"/>
    <property type="match status" value="1"/>
</dbReference>
<keyword evidence="5" id="KW-0233">DNA recombination</keyword>
<evidence type="ECO:0000256" key="4">
    <source>
        <dbReference type="ARBA" id="ARBA00023125"/>
    </source>
</evidence>
<dbReference type="EMBL" id="FNYO01000077">
    <property type="protein sequence ID" value="SEJ35192.1"/>
    <property type="molecule type" value="Genomic_DNA"/>
</dbReference>